<dbReference type="GO" id="GO:0009279">
    <property type="term" value="C:cell outer membrane"/>
    <property type="evidence" value="ECO:0007669"/>
    <property type="project" value="UniProtKB-SubCell"/>
</dbReference>
<dbReference type="InterPro" id="IPR036737">
    <property type="entry name" value="OmpA-like_sf"/>
</dbReference>
<protein>
    <submittedName>
        <fullName evidence="6">OmpA family protein</fullName>
    </submittedName>
</protein>
<dbReference type="SUPFAM" id="SSF82171">
    <property type="entry name" value="DPP6 N-terminal domain-like"/>
    <property type="match status" value="1"/>
</dbReference>
<dbReference type="PANTHER" id="PTHR30329">
    <property type="entry name" value="STATOR ELEMENT OF FLAGELLAR MOTOR COMPLEX"/>
    <property type="match status" value="1"/>
</dbReference>
<feature type="domain" description="OmpA-like" evidence="5">
    <location>
        <begin position="397"/>
        <end position="513"/>
    </location>
</feature>
<dbReference type="PANTHER" id="PTHR30329:SF21">
    <property type="entry name" value="LIPOPROTEIN YIAD-RELATED"/>
    <property type="match status" value="1"/>
</dbReference>
<keyword evidence="7" id="KW-1185">Reference proteome</keyword>
<sequence>MKALKEIFWFVLLVFAAIGSRAQDAYLPVNLGNKVNSRYAELTPVISADGREMYFLREMFRKAANEEIQSLWYSKQDEKGEWMLARYMAAPFNNGLTHSAISNVSTDNNTIIIKGYFKNGTRVTGTGYSVVTRNTTGGWKTPVGIDIVGFTDMVKGKYIGATLTPDGKAMMFYFSEEKDGANNDLYISFKNANGGFGRPAPIKMLNTGNDDASPFVALDNKTLYFSSDRPGGLGDNDIYKTTRLDDTWQKWSEPVNLGPSVNSAKWESYFRLSAKGDYAYMISSKEGGFGESDIVRIKLNDNIKPQPVVLVKGRVLNKKTLEPIEAAIIYEDLANGNNEGIAISDPGTGAYQIVLPYGKNFGFNSSQENFIPISDNLDLTKVGEYQEITRDLYMVPFEKGQVVRINNIFFEFGKAELKPESFPDLNRLVALLQSKPKLEIELGGHTDNVGSDDANNKLSAARAFSVVKYLTTKGVAPARLKASGYGKTRPVTTNDNDEGRAQNRRVEFTILNY</sequence>
<evidence type="ECO:0000313" key="7">
    <source>
        <dbReference type="Proteomes" id="UP000286701"/>
    </source>
</evidence>
<comment type="caution">
    <text evidence="6">The sequence shown here is derived from an EMBL/GenBank/DDBJ whole genome shotgun (WGS) entry which is preliminary data.</text>
</comment>
<dbReference type="CDD" id="cd07185">
    <property type="entry name" value="OmpA_C-like"/>
    <property type="match status" value="1"/>
</dbReference>
<keyword evidence="3" id="KW-0998">Cell outer membrane</keyword>
<dbReference type="InterPro" id="IPR011659">
    <property type="entry name" value="WD40"/>
</dbReference>
<dbReference type="Gene3D" id="3.30.1330.60">
    <property type="entry name" value="OmpA-like domain"/>
    <property type="match status" value="1"/>
</dbReference>
<dbReference type="InterPro" id="IPR050330">
    <property type="entry name" value="Bact_OuterMem_StrucFunc"/>
</dbReference>
<evidence type="ECO:0000256" key="4">
    <source>
        <dbReference type="PROSITE-ProRule" id="PRU00473"/>
    </source>
</evidence>
<dbReference type="RefSeq" id="WP_128535319.1">
    <property type="nucleotide sequence ID" value="NZ_SBIW01000008.1"/>
</dbReference>
<reference evidence="6 7" key="1">
    <citation type="submission" date="2019-01" db="EMBL/GenBank/DDBJ databases">
        <title>Mucilaginibacter antarcticum sp. nov., isolated from antarctic soil.</title>
        <authorList>
            <person name="Yan Y.-Q."/>
            <person name="Du Z.-J."/>
        </authorList>
    </citation>
    <scope>NUCLEOTIDE SEQUENCE [LARGE SCALE GENOMIC DNA]</scope>
    <source>
        <strain evidence="6 7">F01003</strain>
    </source>
</reference>
<name>A0A3S3ULL4_9SPHI</name>
<dbReference type="Proteomes" id="UP000286701">
    <property type="component" value="Unassembled WGS sequence"/>
</dbReference>
<proteinExistence type="predicted"/>
<dbReference type="Gene3D" id="2.120.10.30">
    <property type="entry name" value="TolB, C-terminal domain"/>
    <property type="match status" value="1"/>
</dbReference>
<evidence type="ECO:0000259" key="5">
    <source>
        <dbReference type="PROSITE" id="PS51123"/>
    </source>
</evidence>
<evidence type="ECO:0000256" key="2">
    <source>
        <dbReference type="ARBA" id="ARBA00023136"/>
    </source>
</evidence>
<dbReference type="InterPro" id="IPR006664">
    <property type="entry name" value="OMP_bac"/>
</dbReference>
<dbReference type="PROSITE" id="PS51123">
    <property type="entry name" value="OMPA_2"/>
    <property type="match status" value="1"/>
</dbReference>
<evidence type="ECO:0000313" key="6">
    <source>
        <dbReference type="EMBL" id="RWY49247.1"/>
    </source>
</evidence>
<dbReference type="InterPro" id="IPR011042">
    <property type="entry name" value="6-blade_b-propeller_TolB-like"/>
</dbReference>
<keyword evidence="2 4" id="KW-0472">Membrane</keyword>
<dbReference type="Pfam" id="PF07676">
    <property type="entry name" value="PD40"/>
    <property type="match status" value="1"/>
</dbReference>
<dbReference type="Pfam" id="PF00691">
    <property type="entry name" value="OmpA"/>
    <property type="match status" value="1"/>
</dbReference>
<evidence type="ECO:0000256" key="3">
    <source>
        <dbReference type="ARBA" id="ARBA00023237"/>
    </source>
</evidence>
<dbReference type="AlphaFoldDB" id="A0A3S3ULL4"/>
<dbReference type="EMBL" id="SBIW01000008">
    <property type="protein sequence ID" value="RWY49247.1"/>
    <property type="molecule type" value="Genomic_DNA"/>
</dbReference>
<dbReference type="InterPro" id="IPR006665">
    <property type="entry name" value="OmpA-like"/>
</dbReference>
<gene>
    <name evidence="6" type="ORF">EPL05_17700</name>
</gene>
<organism evidence="6 7">
    <name type="scientific">Mucilaginibacter gilvus</name>
    <dbReference type="NCBI Taxonomy" id="2305909"/>
    <lineage>
        <taxon>Bacteria</taxon>
        <taxon>Pseudomonadati</taxon>
        <taxon>Bacteroidota</taxon>
        <taxon>Sphingobacteriia</taxon>
        <taxon>Sphingobacteriales</taxon>
        <taxon>Sphingobacteriaceae</taxon>
        <taxon>Mucilaginibacter</taxon>
    </lineage>
</organism>
<dbReference type="InterPro" id="IPR006690">
    <property type="entry name" value="OMPA-like_CS"/>
</dbReference>
<dbReference type="OrthoDB" id="9782229at2"/>
<evidence type="ECO:0000256" key="1">
    <source>
        <dbReference type="ARBA" id="ARBA00004442"/>
    </source>
</evidence>
<comment type="subcellular location">
    <subcellularLocation>
        <location evidence="1">Cell outer membrane</location>
    </subcellularLocation>
</comment>
<dbReference type="SUPFAM" id="SSF103088">
    <property type="entry name" value="OmpA-like"/>
    <property type="match status" value="1"/>
</dbReference>
<dbReference type="PRINTS" id="PR01021">
    <property type="entry name" value="OMPADOMAIN"/>
</dbReference>
<accession>A0A3S3ULL4</accession>
<dbReference type="PROSITE" id="PS01068">
    <property type="entry name" value="OMPA_1"/>
    <property type="match status" value="1"/>
</dbReference>